<dbReference type="EMBL" id="CAJOBG010001883">
    <property type="protein sequence ID" value="CAF3965830.1"/>
    <property type="molecule type" value="Genomic_DNA"/>
</dbReference>
<reference evidence="4" key="1">
    <citation type="submission" date="2021-02" db="EMBL/GenBank/DDBJ databases">
        <authorList>
            <person name="Nowell W R."/>
        </authorList>
    </citation>
    <scope>NUCLEOTIDE SEQUENCE</scope>
</reference>
<dbReference type="Proteomes" id="UP000663856">
    <property type="component" value="Unassembled WGS sequence"/>
</dbReference>
<dbReference type="EMBL" id="CAJNOW010000828">
    <property type="protein sequence ID" value="CAF1295461.1"/>
    <property type="molecule type" value="Genomic_DNA"/>
</dbReference>
<evidence type="ECO:0000313" key="8">
    <source>
        <dbReference type="EMBL" id="CAF3965830.1"/>
    </source>
</evidence>
<dbReference type="Proteomes" id="UP000663855">
    <property type="component" value="Unassembled WGS sequence"/>
</dbReference>
<evidence type="ECO:0000313" key="5">
    <source>
        <dbReference type="EMBL" id="CAF2080633.1"/>
    </source>
</evidence>
<dbReference type="EMBL" id="CAJNOV010007328">
    <property type="protein sequence ID" value="CAF1276913.1"/>
    <property type="molecule type" value="Genomic_DNA"/>
</dbReference>
<evidence type="ECO:0000313" key="6">
    <source>
        <dbReference type="EMBL" id="CAF3845690.1"/>
    </source>
</evidence>
<evidence type="ECO:0000313" key="2">
    <source>
        <dbReference type="EMBL" id="CAF1295461.1"/>
    </source>
</evidence>
<dbReference type="Proteomes" id="UP000663866">
    <property type="component" value="Unassembled WGS sequence"/>
</dbReference>
<keyword evidence="10" id="KW-1185">Reference proteome</keyword>
<dbReference type="EMBL" id="CAJNRG010005830">
    <property type="protein sequence ID" value="CAF2080633.1"/>
    <property type="molecule type" value="Genomic_DNA"/>
</dbReference>
<evidence type="ECO:0000313" key="3">
    <source>
        <dbReference type="EMBL" id="CAF1940074.1"/>
    </source>
</evidence>
<protein>
    <submittedName>
        <fullName evidence="4">Uncharacterized protein</fullName>
    </submittedName>
</protein>
<sequence>MNGSDTIITMLENHFRIPEYKIHRLHGICNFLLSGLRDPDHEKRLDIDDMKTRINELARLFVVHSQLDLATIYNDLWTLLLNWWNTATWARREIRVPTEKGDLLGDLFADIVDEIAEHFGPDGMKQHYKPVILKALIQMNEKGKIVDRFLRQKSRLCSLSSNDLDNLLQYYRNLSTKHGFHNRTSVLLQFLLDKKTRNNDRHSDNKIKEYQQCCQDSEVPPSFRGYIGFRGLDIEPQFFNDYERLFQLKCTKINDSNHN</sequence>
<dbReference type="EMBL" id="CAJOBF010000629">
    <property type="protein sequence ID" value="CAF3846157.1"/>
    <property type="molecule type" value="Genomic_DNA"/>
</dbReference>
<dbReference type="Proteomes" id="UP000663824">
    <property type="component" value="Unassembled WGS sequence"/>
</dbReference>
<dbReference type="OrthoDB" id="10035607at2759"/>
<evidence type="ECO:0000313" key="10">
    <source>
        <dbReference type="Proteomes" id="UP000663866"/>
    </source>
</evidence>
<proteinExistence type="predicted"/>
<evidence type="ECO:0000313" key="9">
    <source>
        <dbReference type="Proteomes" id="UP000663856"/>
    </source>
</evidence>
<dbReference type="EMBL" id="CAJNRE010001382">
    <property type="protein sequence ID" value="CAF1940074.1"/>
    <property type="molecule type" value="Genomic_DNA"/>
</dbReference>
<evidence type="ECO:0000313" key="4">
    <source>
        <dbReference type="EMBL" id="CAF2067779.1"/>
    </source>
</evidence>
<dbReference type="Proteomes" id="UP000663842">
    <property type="component" value="Unassembled WGS sequence"/>
</dbReference>
<dbReference type="EMBL" id="CAJOBI010000799">
    <property type="protein sequence ID" value="CAF3845690.1"/>
    <property type="molecule type" value="Genomic_DNA"/>
</dbReference>
<dbReference type="Proteomes" id="UP000676336">
    <property type="component" value="Unassembled WGS sequence"/>
</dbReference>
<accession>A0A816R3D5</accession>
<comment type="caution">
    <text evidence="4">The sequence shown here is derived from an EMBL/GenBank/DDBJ whole genome shotgun (WGS) entry which is preliminary data.</text>
</comment>
<evidence type="ECO:0000313" key="1">
    <source>
        <dbReference type="EMBL" id="CAF1276913.1"/>
    </source>
</evidence>
<gene>
    <name evidence="1" type="ORF">CJN711_LOCUS15770</name>
    <name evidence="2" type="ORF">KQP761_LOCUS4505</name>
    <name evidence="3" type="ORF">MBJ925_LOCUS5305</name>
    <name evidence="8" type="ORF">OVN521_LOCUS13079</name>
    <name evidence="6" type="ORF">SMN809_LOCUS3717</name>
    <name evidence="7" type="ORF">UXM345_LOCUS7542</name>
    <name evidence="4" type="ORF">WKI299_LOCUS13574</name>
    <name evidence="5" type="ORF">XDN619_LOCUS14670</name>
</gene>
<dbReference type="EMBL" id="CAJNRF010005138">
    <property type="protein sequence ID" value="CAF2067779.1"/>
    <property type="molecule type" value="Genomic_DNA"/>
</dbReference>
<dbReference type="Proteomes" id="UP000663887">
    <property type="component" value="Unassembled WGS sequence"/>
</dbReference>
<dbReference type="Proteomes" id="UP000663834">
    <property type="component" value="Unassembled WGS sequence"/>
</dbReference>
<name>A0A816R3D5_9BILA</name>
<dbReference type="AlphaFoldDB" id="A0A816R3D5"/>
<evidence type="ECO:0000313" key="7">
    <source>
        <dbReference type="EMBL" id="CAF3846157.1"/>
    </source>
</evidence>
<organism evidence="4 9">
    <name type="scientific">Rotaria magnacalcarata</name>
    <dbReference type="NCBI Taxonomy" id="392030"/>
    <lineage>
        <taxon>Eukaryota</taxon>
        <taxon>Metazoa</taxon>
        <taxon>Spiralia</taxon>
        <taxon>Gnathifera</taxon>
        <taxon>Rotifera</taxon>
        <taxon>Eurotatoria</taxon>
        <taxon>Bdelloidea</taxon>
        <taxon>Philodinida</taxon>
        <taxon>Philodinidae</taxon>
        <taxon>Rotaria</taxon>
    </lineage>
</organism>